<gene>
    <name evidence="6" type="ORF">BDU57DRAFT_581659</name>
</gene>
<keyword evidence="7" id="KW-1185">Reference proteome</keyword>
<feature type="compositionally biased region" description="Gly residues" evidence="4">
    <location>
        <begin position="615"/>
        <end position="624"/>
    </location>
</feature>
<dbReference type="GO" id="GO:0019783">
    <property type="term" value="F:ubiquitin-like protein peptidase activity"/>
    <property type="evidence" value="ECO:0007669"/>
    <property type="project" value="UniProtKB-ARBA"/>
</dbReference>
<feature type="compositionally biased region" description="Basic and acidic residues" evidence="4">
    <location>
        <begin position="636"/>
        <end position="645"/>
    </location>
</feature>
<evidence type="ECO:0000256" key="4">
    <source>
        <dbReference type="SAM" id="MobiDB-lite"/>
    </source>
</evidence>
<dbReference type="AlphaFoldDB" id="A0A6A5QC58"/>
<dbReference type="GO" id="GO:0008234">
    <property type="term" value="F:cysteine-type peptidase activity"/>
    <property type="evidence" value="ECO:0007669"/>
    <property type="project" value="InterPro"/>
</dbReference>
<protein>
    <recommendedName>
        <fullName evidence="5">Ubiquitin-like protease family profile domain-containing protein</fullName>
    </recommendedName>
</protein>
<reference evidence="6" key="1">
    <citation type="journal article" date="2020" name="Stud. Mycol.">
        <title>101 Dothideomycetes genomes: a test case for predicting lifestyles and emergence of pathogens.</title>
        <authorList>
            <person name="Haridas S."/>
            <person name="Albert R."/>
            <person name="Binder M."/>
            <person name="Bloem J."/>
            <person name="Labutti K."/>
            <person name="Salamov A."/>
            <person name="Andreopoulos B."/>
            <person name="Baker S."/>
            <person name="Barry K."/>
            <person name="Bills G."/>
            <person name="Bluhm B."/>
            <person name="Cannon C."/>
            <person name="Castanera R."/>
            <person name="Culley D."/>
            <person name="Daum C."/>
            <person name="Ezra D."/>
            <person name="Gonzalez J."/>
            <person name="Henrissat B."/>
            <person name="Kuo A."/>
            <person name="Liang C."/>
            <person name="Lipzen A."/>
            <person name="Lutzoni F."/>
            <person name="Magnuson J."/>
            <person name="Mondo S."/>
            <person name="Nolan M."/>
            <person name="Ohm R."/>
            <person name="Pangilinan J."/>
            <person name="Park H.-J."/>
            <person name="Ramirez L."/>
            <person name="Alfaro M."/>
            <person name="Sun H."/>
            <person name="Tritt A."/>
            <person name="Yoshinaga Y."/>
            <person name="Zwiers L.-H."/>
            <person name="Turgeon B."/>
            <person name="Goodwin S."/>
            <person name="Spatafora J."/>
            <person name="Crous P."/>
            <person name="Grigoriev I."/>
        </authorList>
    </citation>
    <scope>NUCLEOTIDE SEQUENCE</scope>
    <source>
        <strain evidence="6">HMLAC05119</strain>
    </source>
</reference>
<dbReference type="PROSITE" id="PS50600">
    <property type="entry name" value="ULP_PROTEASE"/>
    <property type="match status" value="1"/>
</dbReference>
<dbReference type="SUPFAM" id="SSF54001">
    <property type="entry name" value="Cysteine proteinases"/>
    <property type="match status" value="1"/>
</dbReference>
<feature type="compositionally biased region" description="Acidic residues" evidence="4">
    <location>
        <begin position="400"/>
        <end position="411"/>
    </location>
</feature>
<dbReference type="GO" id="GO:0006508">
    <property type="term" value="P:proteolysis"/>
    <property type="evidence" value="ECO:0007669"/>
    <property type="project" value="UniProtKB-KW"/>
</dbReference>
<evidence type="ECO:0000313" key="7">
    <source>
        <dbReference type="Proteomes" id="UP000800096"/>
    </source>
</evidence>
<feature type="region of interest" description="Disordered" evidence="4">
    <location>
        <begin position="376"/>
        <end position="420"/>
    </location>
</feature>
<dbReference type="Proteomes" id="UP000800096">
    <property type="component" value="Unassembled WGS sequence"/>
</dbReference>
<dbReference type="InterPro" id="IPR003653">
    <property type="entry name" value="Peptidase_C48_C"/>
</dbReference>
<feature type="domain" description="Ubiquitin-like protease family profile" evidence="5">
    <location>
        <begin position="74"/>
        <end position="290"/>
    </location>
</feature>
<feature type="compositionally biased region" description="Gly residues" evidence="4">
    <location>
        <begin position="384"/>
        <end position="398"/>
    </location>
</feature>
<evidence type="ECO:0000313" key="6">
    <source>
        <dbReference type="EMBL" id="KAF1913145.1"/>
    </source>
</evidence>
<name>A0A6A5QC58_AMPQU</name>
<feature type="compositionally biased region" description="Polar residues" evidence="4">
    <location>
        <begin position="646"/>
        <end position="665"/>
    </location>
</feature>
<evidence type="ECO:0000256" key="2">
    <source>
        <dbReference type="ARBA" id="ARBA00022670"/>
    </source>
</evidence>
<feature type="compositionally biased region" description="Low complexity" evidence="4">
    <location>
        <begin position="684"/>
        <end position="701"/>
    </location>
</feature>
<proteinExistence type="inferred from homology"/>
<comment type="similarity">
    <text evidence="1">Belongs to the peptidase C48 family.</text>
</comment>
<evidence type="ECO:0000259" key="5">
    <source>
        <dbReference type="PROSITE" id="PS50600"/>
    </source>
</evidence>
<feature type="compositionally biased region" description="Polar residues" evidence="4">
    <location>
        <begin position="711"/>
        <end position="724"/>
    </location>
</feature>
<keyword evidence="3" id="KW-0378">Hydrolase</keyword>
<dbReference type="EMBL" id="ML979139">
    <property type="protein sequence ID" value="KAF1913145.1"/>
    <property type="molecule type" value="Genomic_DNA"/>
</dbReference>
<sequence>MSDTPALNLQAPEPQAGERESTVGVPEDGTGVPAEKSGNNGTNQPRAEPTAPRIRTRQDWLNSIYLNTRPFSASPMLVRDFLKTTETSHREHLFWQDCHVDWALELVRRRHKNRTDFHIMSPVQVGLLYGIATIQDYLPARDSQAFRIEFEPLREELDSKPIIIIPVNNGLHQERAPSVNRVWGDGSGTHWSFIVVNRRNKAKPIARYLDGLVRTEPSGTQQIKWTIRGTEINGHIAGMILCGFDSLLDLQKGAFDAKTLRFVPHMYNNNRTKDDYGACGPHMYALLEHLLAGKKVLIDPVDGLDANFNNPARRANAAADFNFDSRVARGKLAAELMRERRTVEKSCKDLCVDNLTPELLASILTIDDLIHLARTPHQQPHRPGGNGGNDGSGDGGGSDSDSDSEGSDGDGDFGNPPVPKAAVREELNENPTTYELVPDKTQRWQMAYESILEREKTRENAEREELLEVGKIPADPTYRSIIILPEDMDDLPRAFSDETVVSETQLKKWVGANEHLIETMKLGHKANHLSQRAGLQVLSGVSFTEETPTRLRTIWINDPEVFTSADRADLPIDGAIAWRMAERYQVAELEKFGWVKLPVKNPKPAGGVSNNTPGRAGGTDGPNGTGELSEANTPLENDKPDRNRESAANPSPSKNSQPAASNTPTEGIESSADNPPSQRDSSEHNSSSNDSSDTNNTATNNYPKRKRSDNDNNTALPNPKSLKTNHPPETFLYMNNNHRPI</sequence>
<dbReference type="Gene3D" id="3.40.395.10">
    <property type="entry name" value="Adenoviral Proteinase, Chain A"/>
    <property type="match status" value="1"/>
</dbReference>
<evidence type="ECO:0000256" key="3">
    <source>
        <dbReference type="ARBA" id="ARBA00022801"/>
    </source>
</evidence>
<dbReference type="OrthoDB" id="3800703at2759"/>
<keyword evidence="2" id="KW-0645">Protease</keyword>
<feature type="region of interest" description="Disordered" evidence="4">
    <location>
        <begin position="1"/>
        <end position="54"/>
    </location>
</feature>
<dbReference type="InterPro" id="IPR038765">
    <property type="entry name" value="Papain-like_cys_pep_sf"/>
</dbReference>
<organism evidence="6 7">
    <name type="scientific">Ampelomyces quisqualis</name>
    <name type="common">Powdery mildew agent</name>
    <dbReference type="NCBI Taxonomy" id="50730"/>
    <lineage>
        <taxon>Eukaryota</taxon>
        <taxon>Fungi</taxon>
        <taxon>Dikarya</taxon>
        <taxon>Ascomycota</taxon>
        <taxon>Pezizomycotina</taxon>
        <taxon>Dothideomycetes</taxon>
        <taxon>Pleosporomycetidae</taxon>
        <taxon>Pleosporales</taxon>
        <taxon>Pleosporineae</taxon>
        <taxon>Phaeosphaeriaceae</taxon>
        <taxon>Ampelomyces</taxon>
    </lineage>
</organism>
<evidence type="ECO:0000256" key="1">
    <source>
        <dbReference type="ARBA" id="ARBA00005234"/>
    </source>
</evidence>
<accession>A0A6A5QC58</accession>
<feature type="region of interest" description="Disordered" evidence="4">
    <location>
        <begin position="598"/>
        <end position="741"/>
    </location>
</feature>